<feature type="domain" description="HNH nuclease" evidence="2">
    <location>
        <begin position="214"/>
        <end position="265"/>
    </location>
</feature>
<evidence type="ECO:0000256" key="1">
    <source>
        <dbReference type="SAM" id="MobiDB-lite"/>
    </source>
</evidence>
<comment type="caution">
    <text evidence="3">The sequence shown here is derived from an EMBL/GenBank/DDBJ whole genome shotgun (WGS) entry which is preliminary data.</text>
</comment>
<dbReference type="GO" id="GO:0004519">
    <property type="term" value="F:endonuclease activity"/>
    <property type="evidence" value="ECO:0007669"/>
    <property type="project" value="UniProtKB-KW"/>
</dbReference>
<feature type="compositionally biased region" description="Polar residues" evidence="1">
    <location>
        <begin position="157"/>
        <end position="173"/>
    </location>
</feature>
<gene>
    <name evidence="3" type="ORF">NDI89_11985</name>
</gene>
<feature type="region of interest" description="Disordered" evidence="1">
    <location>
        <begin position="153"/>
        <end position="193"/>
    </location>
</feature>
<organism evidence="3 4">
    <name type="scientific">Natrinema salsiterrestre</name>
    <dbReference type="NCBI Taxonomy" id="2950540"/>
    <lineage>
        <taxon>Archaea</taxon>
        <taxon>Methanobacteriati</taxon>
        <taxon>Methanobacteriota</taxon>
        <taxon>Stenosarchaea group</taxon>
        <taxon>Halobacteria</taxon>
        <taxon>Halobacteriales</taxon>
        <taxon>Natrialbaceae</taxon>
        <taxon>Natrinema</taxon>
    </lineage>
</organism>
<evidence type="ECO:0000259" key="2">
    <source>
        <dbReference type="Pfam" id="PF13391"/>
    </source>
</evidence>
<proteinExistence type="predicted"/>
<evidence type="ECO:0000313" key="3">
    <source>
        <dbReference type="EMBL" id="MDF9746301.1"/>
    </source>
</evidence>
<reference evidence="3" key="1">
    <citation type="submission" date="2022-06" db="EMBL/GenBank/DDBJ databases">
        <title>Natrinema sp. a new haloarchaeum isolate from saline soil.</title>
        <authorList>
            <person name="Strakova D."/>
            <person name="Galisteo C."/>
            <person name="Sanchez-Porro C."/>
            <person name="Ventosa A."/>
        </authorList>
    </citation>
    <scope>NUCLEOTIDE SEQUENCE</scope>
    <source>
        <strain evidence="3">S1CR25-10</strain>
    </source>
</reference>
<keyword evidence="4" id="KW-1185">Reference proteome</keyword>
<name>A0A9Q4L196_9EURY</name>
<dbReference type="InterPro" id="IPR003615">
    <property type="entry name" value="HNH_nuc"/>
</dbReference>
<dbReference type="EMBL" id="JAMQOT010000004">
    <property type="protein sequence ID" value="MDF9746301.1"/>
    <property type="molecule type" value="Genomic_DNA"/>
</dbReference>
<dbReference type="RefSeq" id="WP_277521856.1">
    <property type="nucleotide sequence ID" value="NZ_JAMQOT010000004.1"/>
</dbReference>
<dbReference type="AlphaFoldDB" id="A0A9Q4L196"/>
<protein>
    <submittedName>
        <fullName evidence="3">HNH endonuclease</fullName>
    </submittedName>
</protein>
<accession>A0A9Q4L196</accession>
<dbReference type="Proteomes" id="UP001154061">
    <property type="component" value="Unassembled WGS sequence"/>
</dbReference>
<keyword evidence="3" id="KW-0378">Hydrolase</keyword>
<evidence type="ECO:0000313" key="4">
    <source>
        <dbReference type="Proteomes" id="UP001154061"/>
    </source>
</evidence>
<keyword evidence="3" id="KW-0255">Endonuclease</keyword>
<dbReference type="Pfam" id="PF13391">
    <property type="entry name" value="HNH_2"/>
    <property type="match status" value="1"/>
</dbReference>
<keyword evidence="3" id="KW-0540">Nuclease</keyword>
<sequence length="319" mass="37051">MPVQAINDWLALLEQEAQERNISVDTDIDGRIFHFHLGDDPGIIGKVRYSEKKERNYENEQGLTHIWHRYNREKDRIRDGSERNVVNVTLDIWEKDEFDPKDHHFIFLTEQMIAEDTYSKGDQKIHILDDGKYKGPLSKYVDDWDSIFEYAAGEASPTPTTTSEGEIDTQSQETDGDVSAPDDLSGTVREDTQTQVRVSEEFKRAAYDQFENQCVLTGIERQELLTVSHVLDRATNPEIAQDIENVLILDWTHHTAFDAGLWTFDELGRIWIKPQFDTESPFLRSSLIDRHGEKIDALTDVGEEYIEQHNDELQWWPPR</sequence>